<accession>A0A8H4KAK9</accession>
<evidence type="ECO:0000259" key="8">
    <source>
        <dbReference type="Pfam" id="PF20684"/>
    </source>
</evidence>
<name>A0A8H4KAK9_9HYPO</name>
<dbReference type="PANTHER" id="PTHR33048">
    <property type="entry name" value="PTH11-LIKE INTEGRAL MEMBRANE PROTEIN (AFU_ORTHOLOGUE AFUA_5G11245)"/>
    <property type="match status" value="1"/>
</dbReference>
<proteinExistence type="inferred from homology"/>
<dbReference type="Proteomes" id="UP000605986">
    <property type="component" value="Unassembled WGS sequence"/>
</dbReference>
<protein>
    <submittedName>
        <fullName evidence="9">Integral membrane protein</fullName>
    </submittedName>
</protein>
<evidence type="ECO:0000313" key="10">
    <source>
        <dbReference type="Proteomes" id="UP000605986"/>
    </source>
</evidence>
<evidence type="ECO:0000256" key="5">
    <source>
        <dbReference type="ARBA" id="ARBA00038359"/>
    </source>
</evidence>
<evidence type="ECO:0000313" key="9">
    <source>
        <dbReference type="EMBL" id="KAF4445479.1"/>
    </source>
</evidence>
<comment type="subcellular location">
    <subcellularLocation>
        <location evidence="1">Membrane</location>
        <topology evidence="1">Multi-pass membrane protein</topology>
    </subcellularLocation>
</comment>
<evidence type="ECO:0000256" key="3">
    <source>
        <dbReference type="ARBA" id="ARBA00022989"/>
    </source>
</evidence>
<sequence length="320" mass="35679">MLVIAVSINTYIVSLGFGSHIDTISHDNLKLISLNTILVATFSCLATSLSKASFAVTLYRLTSSRWMRWLLIWIIVSISIFLNLIWIFGLVKCTPFERVIDSSAPGKCWNKQKLFTYQLFASCYSGALDFVLAFLPWPIILGLSLRWRERVGVAIAMSLGVVAGITAIVKTTLITSMKSADFTYERADLTIWTVAEPAASIMAISIPVLRMLYSEIRTSRRGYQREGKGKYASNSETSRSKSSSAWHKPSSRYGRHEAVIISTTDWQDSQEALQSRQNQEGPSHSSTGITKTNQISVRHEQASLDNRHSIELENFDGPGV</sequence>
<dbReference type="GO" id="GO:0016020">
    <property type="term" value="C:membrane"/>
    <property type="evidence" value="ECO:0007669"/>
    <property type="project" value="UniProtKB-SubCell"/>
</dbReference>
<keyword evidence="2 7" id="KW-0812">Transmembrane</keyword>
<feature type="compositionally biased region" description="Low complexity" evidence="6">
    <location>
        <begin position="233"/>
        <end position="251"/>
    </location>
</feature>
<evidence type="ECO:0000256" key="1">
    <source>
        <dbReference type="ARBA" id="ARBA00004141"/>
    </source>
</evidence>
<comment type="caution">
    <text evidence="9">The sequence shown here is derived from an EMBL/GenBank/DDBJ whole genome shotgun (WGS) entry which is preliminary data.</text>
</comment>
<feature type="transmembrane region" description="Helical" evidence="7">
    <location>
        <begin position="119"/>
        <end position="139"/>
    </location>
</feature>
<feature type="transmembrane region" description="Helical" evidence="7">
    <location>
        <begin position="37"/>
        <end position="58"/>
    </location>
</feature>
<feature type="transmembrane region" description="Helical" evidence="7">
    <location>
        <begin position="70"/>
        <end position="91"/>
    </location>
</feature>
<dbReference type="EMBL" id="JAADJG010000521">
    <property type="protein sequence ID" value="KAF4445479.1"/>
    <property type="molecule type" value="Genomic_DNA"/>
</dbReference>
<feature type="transmembrane region" description="Helical" evidence="7">
    <location>
        <begin position="151"/>
        <end position="169"/>
    </location>
</feature>
<dbReference type="AlphaFoldDB" id="A0A8H4KAK9"/>
<evidence type="ECO:0000256" key="4">
    <source>
        <dbReference type="ARBA" id="ARBA00023136"/>
    </source>
</evidence>
<keyword evidence="10" id="KW-1185">Reference proteome</keyword>
<keyword evidence="4 7" id="KW-0472">Membrane</keyword>
<feature type="compositionally biased region" description="Polar residues" evidence="6">
    <location>
        <begin position="267"/>
        <end position="296"/>
    </location>
</feature>
<organism evidence="9 10">
    <name type="scientific">Fusarium austroafricanum</name>
    <dbReference type="NCBI Taxonomy" id="2364996"/>
    <lineage>
        <taxon>Eukaryota</taxon>
        <taxon>Fungi</taxon>
        <taxon>Dikarya</taxon>
        <taxon>Ascomycota</taxon>
        <taxon>Pezizomycotina</taxon>
        <taxon>Sordariomycetes</taxon>
        <taxon>Hypocreomycetidae</taxon>
        <taxon>Hypocreales</taxon>
        <taxon>Nectriaceae</taxon>
        <taxon>Fusarium</taxon>
        <taxon>Fusarium concolor species complex</taxon>
    </lineage>
</organism>
<comment type="similarity">
    <text evidence="5">Belongs to the SAT4 family.</text>
</comment>
<gene>
    <name evidence="9" type="ORF">F53441_10774</name>
</gene>
<dbReference type="InterPro" id="IPR049326">
    <property type="entry name" value="Rhodopsin_dom_fungi"/>
</dbReference>
<feature type="region of interest" description="Disordered" evidence="6">
    <location>
        <begin position="224"/>
        <end position="251"/>
    </location>
</feature>
<evidence type="ECO:0000256" key="6">
    <source>
        <dbReference type="SAM" id="MobiDB-lite"/>
    </source>
</evidence>
<dbReference type="InterPro" id="IPR052337">
    <property type="entry name" value="SAT4-like"/>
</dbReference>
<feature type="transmembrane region" description="Helical" evidence="7">
    <location>
        <begin position="189"/>
        <end position="213"/>
    </location>
</feature>
<feature type="compositionally biased region" description="Basic and acidic residues" evidence="6">
    <location>
        <begin position="297"/>
        <end position="308"/>
    </location>
</feature>
<evidence type="ECO:0000256" key="7">
    <source>
        <dbReference type="SAM" id="Phobius"/>
    </source>
</evidence>
<evidence type="ECO:0000256" key="2">
    <source>
        <dbReference type="ARBA" id="ARBA00022692"/>
    </source>
</evidence>
<dbReference type="PANTHER" id="PTHR33048:SF42">
    <property type="entry name" value="INTEGRAL MEMBRANE PROTEIN"/>
    <property type="match status" value="1"/>
</dbReference>
<dbReference type="OrthoDB" id="5417887at2759"/>
<reference evidence="9" key="1">
    <citation type="submission" date="2020-01" db="EMBL/GenBank/DDBJ databases">
        <title>Identification and distribution of gene clusters putatively required for synthesis of sphingolipid metabolism inhibitors in phylogenetically diverse species of the filamentous fungus Fusarium.</title>
        <authorList>
            <person name="Kim H.-S."/>
            <person name="Busman M."/>
            <person name="Brown D.W."/>
            <person name="Divon H."/>
            <person name="Uhlig S."/>
            <person name="Proctor R.H."/>
        </authorList>
    </citation>
    <scope>NUCLEOTIDE SEQUENCE</scope>
    <source>
        <strain evidence="9">NRRL 53441</strain>
    </source>
</reference>
<feature type="domain" description="Rhodopsin" evidence="8">
    <location>
        <begin position="3"/>
        <end position="214"/>
    </location>
</feature>
<feature type="region of interest" description="Disordered" evidence="6">
    <location>
        <begin position="267"/>
        <end position="308"/>
    </location>
</feature>
<dbReference type="Pfam" id="PF20684">
    <property type="entry name" value="Fung_rhodopsin"/>
    <property type="match status" value="1"/>
</dbReference>
<keyword evidence="3 7" id="KW-1133">Transmembrane helix</keyword>